<organism evidence="3 4">
    <name type="scientific">Oxytricha trifallax</name>
    <dbReference type="NCBI Taxonomy" id="1172189"/>
    <lineage>
        <taxon>Eukaryota</taxon>
        <taxon>Sar</taxon>
        <taxon>Alveolata</taxon>
        <taxon>Ciliophora</taxon>
        <taxon>Intramacronucleata</taxon>
        <taxon>Spirotrichea</taxon>
        <taxon>Stichotrichia</taxon>
        <taxon>Sporadotrichida</taxon>
        <taxon>Oxytrichidae</taxon>
        <taxon>Oxytrichinae</taxon>
        <taxon>Oxytricha</taxon>
    </lineage>
</organism>
<name>A0A073HZD9_9SPIT</name>
<evidence type="ECO:0000256" key="1">
    <source>
        <dbReference type="SAM" id="MobiDB-lite"/>
    </source>
</evidence>
<evidence type="ECO:0000313" key="4">
    <source>
        <dbReference type="Proteomes" id="UP000053232"/>
    </source>
</evidence>
<comment type="caution">
    <text evidence="3">The sequence shown here is derived from an EMBL/GenBank/DDBJ whole genome shotgun (WGS) entry which is preliminary data.</text>
</comment>
<evidence type="ECO:0000256" key="2">
    <source>
        <dbReference type="SAM" id="Phobius"/>
    </source>
</evidence>
<reference evidence="4" key="1">
    <citation type="journal article" date="2014" name="Cell">
        <title>The Architecture of a Scrambled Genome Reveals Massive Levels of Genomic Rearrangement during Development.</title>
        <authorList>
            <person name="Chen X."/>
            <person name="Bracht J.R."/>
            <person name="Goldman A.D."/>
            <person name="Dolzhenko E."/>
            <person name="Clay D.M."/>
            <person name="Swart E.C."/>
            <person name="Perlman D.H."/>
            <person name="Doak T.G."/>
            <person name="Stuart A."/>
            <person name="Amemiya C.T."/>
            <person name="Sebra R.P."/>
            <person name="Landweber L.F."/>
        </authorList>
    </citation>
    <scope>NUCLEOTIDE SEQUENCE [LARGE SCALE GENOMIC DNA]</scope>
    <source>
        <strain evidence="4">JRB310</strain>
    </source>
</reference>
<keyword evidence="4" id="KW-1185">Reference proteome</keyword>
<keyword evidence="2" id="KW-0812">Transmembrane</keyword>
<protein>
    <submittedName>
        <fullName evidence="3">Uncharacterized protein</fullName>
    </submittedName>
</protein>
<feature type="transmembrane region" description="Helical" evidence="2">
    <location>
        <begin position="20"/>
        <end position="42"/>
    </location>
</feature>
<dbReference type="AlphaFoldDB" id="A0A073HZD9"/>
<proteinExistence type="predicted"/>
<dbReference type="Proteomes" id="UP000053232">
    <property type="component" value="Unassembled WGS sequence"/>
</dbReference>
<gene>
    <name evidence="3" type="ORF">OXYTRIMIC_299</name>
</gene>
<sequence>MIKRSWRQSNHQNVSYIKDIFNFIFIVVLPGKTTGAAGLVLYRVTERADIEVELDDEDDEEEEQQQSERFPY</sequence>
<dbReference type="EMBL" id="ARYC01017213">
    <property type="protein sequence ID" value="KEJ82551.1"/>
    <property type="molecule type" value="Genomic_DNA"/>
</dbReference>
<feature type="compositionally biased region" description="Acidic residues" evidence="1">
    <location>
        <begin position="52"/>
        <end position="65"/>
    </location>
</feature>
<accession>A0A073HZD9</accession>
<keyword evidence="2" id="KW-1133">Transmembrane helix</keyword>
<evidence type="ECO:0000313" key="3">
    <source>
        <dbReference type="EMBL" id="KEJ82551.1"/>
    </source>
</evidence>
<feature type="region of interest" description="Disordered" evidence="1">
    <location>
        <begin position="52"/>
        <end position="72"/>
    </location>
</feature>
<keyword evidence="2" id="KW-0472">Membrane</keyword>